<reference evidence="2 3" key="1">
    <citation type="submission" date="2022-01" db="EMBL/GenBank/DDBJ databases">
        <title>A chromosomal length assembly of Cordylochernes scorpioides.</title>
        <authorList>
            <person name="Zeh D."/>
            <person name="Zeh J."/>
        </authorList>
    </citation>
    <scope>NUCLEOTIDE SEQUENCE [LARGE SCALE GENOMIC DNA]</scope>
    <source>
        <strain evidence="2">IN4F17</strain>
        <tissue evidence="2">Whole Body</tissue>
    </source>
</reference>
<organism evidence="2 3">
    <name type="scientific">Cordylochernes scorpioides</name>
    <dbReference type="NCBI Taxonomy" id="51811"/>
    <lineage>
        <taxon>Eukaryota</taxon>
        <taxon>Metazoa</taxon>
        <taxon>Ecdysozoa</taxon>
        <taxon>Arthropoda</taxon>
        <taxon>Chelicerata</taxon>
        <taxon>Arachnida</taxon>
        <taxon>Pseudoscorpiones</taxon>
        <taxon>Cheliferoidea</taxon>
        <taxon>Chernetidae</taxon>
        <taxon>Cordylochernes</taxon>
    </lineage>
</organism>
<dbReference type="PANTHER" id="PTHR33064:SF29">
    <property type="entry name" value="PEPTIDASE A2 DOMAIN-CONTAINING PROTEIN-RELATED"/>
    <property type="match status" value="1"/>
</dbReference>
<dbReference type="InterPro" id="IPR043128">
    <property type="entry name" value="Rev_trsase/Diguanyl_cyclase"/>
</dbReference>
<dbReference type="PANTHER" id="PTHR33064">
    <property type="entry name" value="POL PROTEIN"/>
    <property type="match status" value="1"/>
</dbReference>
<dbReference type="InterPro" id="IPR051320">
    <property type="entry name" value="Viral_Replic_Matur_Polypro"/>
</dbReference>
<dbReference type="InterPro" id="IPR000477">
    <property type="entry name" value="RT_dom"/>
</dbReference>
<name>A0ABY6LAI8_9ARAC</name>
<dbReference type="Gene3D" id="3.10.10.10">
    <property type="entry name" value="HIV Type 1 Reverse Transcriptase, subunit A, domain 1"/>
    <property type="match status" value="1"/>
</dbReference>
<evidence type="ECO:0000313" key="3">
    <source>
        <dbReference type="Proteomes" id="UP001235939"/>
    </source>
</evidence>
<dbReference type="InterPro" id="IPR043502">
    <property type="entry name" value="DNA/RNA_pol_sf"/>
</dbReference>
<protein>
    <submittedName>
        <fullName evidence="2">K02A2.6-like</fullName>
    </submittedName>
</protein>
<dbReference type="SUPFAM" id="SSF56672">
    <property type="entry name" value="DNA/RNA polymerases"/>
    <property type="match status" value="1"/>
</dbReference>
<dbReference type="Gene3D" id="3.30.70.270">
    <property type="match status" value="1"/>
</dbReference>
<evidence type="ECO:0000313" key="2">
    <source>
        <dbReference type="EMBL" id="UYV77252.1"/>
    </source>
</evidence>
<accession>A0ABY6LAI8</accession>
<keyword evidence="3" id="KW-1185">Reference proteome</keyword>
<sequence length="145" mass="16577">MGCWQIDVEESEREKTAFITPDDYEFTVMPFGLCNAPATFERMMGNLLKGLKWTICLCYLDDILVFSDDFEDHLRRLQLLLNCLKKSGLCLYTKKCKFGAKTITVLGHEVSENGIRPDPEKIREVRDFATPKSLKEVISFLGLSS</sequence>
<dbReference type="CDD" id="cd01647">
    <property type="entry name" value="RT_LTR"/>
    <property type="match status" value="1"/>
</dbReference>
<evidence type="ECO:0000259" key="1">
    <source>
        <dbReference type="PROSITE" id="PS50878"/>
    </source>
</evidence>
<dbReference type="PROSITE" id="PS50878">
    <property type="entry name" value="RT_POL"/>
    <property type="match status" value="1"/>
</dbReference>
<gene>
    <name evidence="2" type="ORF">LAZ67_15000236</name>
</gene>
<proteinExistence type="predicted"/>
<dbReference type="EMBL" id="CP092877">
    <property type="protein sequence ID" value="UYV77252.1"/>
    <property type="molecule type" value="Genomic_DNA"/>
</dbReference>
<dbReference type="Proteomes" id="UP001235939">
    <property type="component" value="Chromosome 15"/>
</dbReference>
<feature type="domain" description="Reverse transcriptase" evidence="1">
    <location>
        <begin position="1"/>
        <end position="145"/>
    </location>
</feature>
<dbReference type="Pfam" id="PF00078">
    <property type="entry name" value="RVT_1"/>
    <property type="match status" value="1"/>
</dbReference>